<reference evidence="1" key="1">
    <citation type="submission" date="2019-11" db="EMBL/GenBank/DDBJ databases">
        <title>Bipolaris sorokiniana Genome sequencing.</title>
        <authorList>
            <person name="Wang H."/>
        </authorList>
    </citation>
    <scope>NUCLEOTIDE SEQUENCE</scope>
</reference>
<dbReference type="AlphaFoldDB" id="A0A8H5ZIC1"/>
<name>A0A8H5ZIC1_COCSA</name>
<gene>
    <name evidence="1" type="ORF">GGP41_005692</name>
</gene>
<dbReference type="Proteomes" id="UP000624244">
    <property type="component" value="Unassembled WGS sequence"/>
</dbReference>
<evidence type="ECO:0000313" key="1">
    <source>
        <dbReference type="EMBL" id="KAF5848338.1"/>
    </source>
</evidence>
<sequence>MSLLVQVSKDCQGTAKENTTPSRLAAPISTTDPMAFFVFLDNHDQLHGLITINPRRENMLYRRCRVLNPQLQQAPRSWFVLRHLNASFMMEITISKSMKKTTNDIARKEKQFPKTKEPIGTAVNSRRDNSQKVETPLSLSLFLGSPSLTTNRTPLNPIVVVSPTLTAHPHIVYRTRVRNESH</sequence>
<dbReference type="EMBL" id="WNKQ01000011">
    <property type="protein sequence ID" value="KAF5848338.1"/>
    <property type="molecule type" value="Genomic_DNA"/>
</dbReference>
<proteinExistence type="predicted"/>
<accession>A0A8H5ZIC1</accession>
<protein>
    <submittedName>
        <fullName evidence="1">Uncharacterized protein</fullName>
    </submittedName>
</protein>
<comment type="caution">
    <text evidence="1">The sequence shown here is derived from an EMBL/GenBank/DDBJ whole genome shotgun (WGS) entry which is preliminary data.</text>
</comment>
<evidence type="ECO:0000313" key="2">
    <source>
        <dbReference type="Proteomes" id="UP000624244"/>
    </source>
</evidence>
<organism evidence="1 2">
    <name type="scientific">Cochliobolus sativus</name>
    <name type="common">Common root rot and spot blotch fungus</name>
    <name type="synonym">Bipolaris sorokiniana</name>
    <dbReference type="NCBI Taxonomy" id="45130"/>
    <lineage>
        <taxon>Eukaryota</taxon>
        <taxon>Fungi</taxon>
        <taxon>Dikarya</taxon>
        <taxon>Ascomycota</taxon>
        <taxon>Pezizomycotina</taxon>
        <taxon>Dothideomycetes</taxon>
        <taxon>Pleosporomycetidae</taxon>
        <taxon>Pleosporales</taxon>
        <taxon>Pleosporineae</taxon>
        <taxon>Pleosporaceae</taxon>
        <taxon>Bipolaris</taxon>
    </lineage>
</organism>